<organism evidence="2 3">
    <name type="scientific">Tsukamurella paurometabola (strain ATCC 8368 / DSM 20162 / CCUG 35730 / CIP 100753 / JCM 10117 / KCTC 9821 / NBRC 16120 / NCIMB 702349 / NCTC 13040)</name>
    <name type="common">Corynebacterium paurometabolum</name>
    <dbReference type="NCBI Taxonomy" id="521096"/>
    <lineage>
        <taxon>Bacteria</taxon>
        <taxon>Bacillati</taxon>
        <taxon>Actinomycetota</taxon>
        <taxon>Actinomycetes</taxon>
        <taxon>Mycobacteriales</taxon>
        <taxon>Tsukamurellaceae</taxon>
        <taxon>Tsukamurella</taxon>
    </lineage>
</organism>
<feature type="transmembrane region" description="Helical" evidence="1">
    <location>
        <begin position="92"/>
        <end position="113"/>
    </location>
</feature>
<evidence type="ECO:0000313" key="3">
    <source>
        <dbReference type="Proteomes" id="UP000001213"/>
    </source>
</evidence>
<evidence type="ECO:0000256" key="1">
    <source>
        <dbReference type="SAM" id="Phobius"/>
    </source>
</evidence>
<dbReference type="RefSeq" id="WP_013124963.1">
    <property type="nucleotide sequence ID" value="NC_014158.1"/>
</dbReference>
<evidence type="ECO:0000313" key="2">
    <source>
        <dbReference type="EMBL" id="ADG76909.1"/>
    </source>
</evidence>
<dbReference type="HOGENOM" id="CLU_2083854_0_0_11"/>
<feature type="transmembrane region" description="Helical" evidence="1">
    <location>
        <begin position="34"/>
        <end position="58"/>
    </location>
</feature>
<name>D5UQS6_TSUPD</name>
<dbReference type="STRING" id="521096.Tpau_0259"/>
<proteinExistence type="predicted"/>
<dbReference type="EMBL" id="CP001966">
    <property type="protein sequence ID" value="ADG76909.1"/>
    <property type="molecule type" value="Genomic_DNA"/>
</dbReference>
<keyword evidence="3" id="KW-1185">Reference proteome</keyword>
<gene>
    <name evidence="2" type="ordered locus">Tpau_0259</name>
</gene>
<keyword evidence="1" id="KW-0812">Transmembrane</keyword>
<sequence>MTPPTEVAAECVRTYTPASWAICNAVQDGSLVRYLTVLMIAGVIAAAVALLVTVAILVQVRRAQARLGRDGTGMSPREMSVAASRIRQLRGFTLDGLCATAGALIAVGLAAAMRSVL</sequence>
<accession>D5UQS6</accession>
<keyword evidence="1" id="KW-0472">Membrane</keyword>
<protein>
    <submittedName>
        <fullName evidence="2">Uncharacterized protein</fullName>
    </submittedName>
</protein>
<dbReference type="AlphaFoldDB" id="D5UQS6"/>
<reference evidence="2 3" key="2">
    <citation type="journal article" date="2011" name="Stand. Genomic Sci.">
        <title>Complete genome sequence of Tsukamurella paurometabola type strain (no. 33).</title>
        <authorList>
            <person name="Munk A.C."/>
            <person name="Lapidus A."/>
            <person name="Lucas S."/>
            <person name="Nolan M."/>
            <person name="Tice H."/>
            <person name="Cheng J.F."/>
            <person name="Del Rio T.G."/>
            <person name="Goodwin L."/>
            <person name="Pitluck S."/>
            <person name="Liolios K."/>
            <person name="Huntemann M."/>
            <person name="Ivanova N."/>
            <person name="Mavromatis K."/>
            <person name="Mikhailova N."/>
            <person name="Pati A."/>
            <person name="Chen A."/>
            <person name="Palaniappan K."/>
            <person name="Tapia R."/>
            <person name="Han C."/>
            <person name="Land M."/>
            <person name="Hauser L."/>
            <person name="Chang Y.J."/>
            <person name="Jeffries C.D."/>
            <person name="Brettin T."/>
            <person name="Yasawong M."/>
            <person name="Brambilla E.M."/>
            <person name="Rohde M."/>
            <person name="Sikorski J."/>
            <person name="Goker M."/>
            <person name="Detter J.C."/>
            <person name="Woyke T."/>
            <person name="Bristow J."/>
            <person name="Eisen J.A."/>
            <person name="Markowitz V."/>
            <person name="Hugenholtz P."/>
            <person name="Kyrpides N.C."/>
            <person name="Klenk H.P."/>
        </authorList>
    </citation>
    <scope>NUCLEOTIDE SEQUENCE [LARGE SCALE GENOMIC DNA]</scope>
    <source>
        <strain evidence="3">ATCC 8368 / DSM 20162 / CCUG 35730 / CIP 100753 / JCM 10117 / KCTC 9821 / NBRC 16120 / NCIMB 702349 / NCTC 13040</strain>
    </source>
</reference>
<dbReference type="Proteomes" id="UP000001213">
    <property type="component" value="Chromosome"/>
</dbReference>
<reference evidence="3" key="1">
    <citation type="submission" date="2010-03" db="EMBL/GenBank/DDBJ databases">
        <title>The complete chromosome of Tsukamurella paurometabola DSM 20162.</title>
        <authorList>
            <consortium name="US DOE Joint Genome Institute (JGI-PGF)"/>
            <person name="Lucas S."/>
            <person name="Copeland A."/>
            <person name="Lapidus A."/>
            <person name="Glavina del Rio T."/>
            <person name="Dalin E."/>
            <person name="Tice H."/>
            <person name="Bruce D."/>
            <person name="Goodwin L."/>
            <person name="Pitluck S."/>
            <person name="Kyrpides N."/>
            <person name="Mavromatis K."/>
            <person name="Ivanova N."/>
            <person name="Mikhailova N."/>
            <person name="Munk A.C."/>
            <person name="Brettin T."/>
            <person name="Detter J.C."/>
            <person name="Tapia R."/>
            <person name="Han C."/>
            <person name="Larimer F."/>
            <person name="Land M."/>
            <person name="Hauser L."/>
            <person name="Markowitz V."/>
            <person name="Cheng J.-F."/>
            <person name="Hugenholtz P."/>
            <person name="Woyke T."/>
            <person name="Wu D."/>
            <person name="Jando M."/>
            <person name="Brambilla E."/>
            <person name="Klenk H.-P."/>
            <person name="Eisen J.A."/>
        </authorList>
    </citation>
    <scope>NUCLEOTIDE SEQUENCE [LARGE SCALE GENOMIC DNA]</scope>
    <source>
        <strain evidence="3">ATCC 8368 / DSM 20162 / CCUG 35730 / CIP 100753 / JCM 10117 / KCTC 9821 / NBRC 16120 / NCIMB 702349 / NCTC 13040</strain>
    </source>
</reference>
<keyword evidence="1" id="KW-1133">Transmembrane helix</keyword>
<dbReference type="KEGG" id="tpr:Tpau_0259"/>